<proteinExistence type="predicted"/>
<dbReference type="AlphaFoldDB" id="Q0YPD6"/>
<reference evidence="1 2" key="2">
    <citation type="submission" date="2006-07" db="EMBL/GenBank/DDBJ databases">
        <title>Sequencing of the draft genome and assembly of Chlorobium ferroxidans DSM 13031.</title>
        <authorList>
            <consortium name="US DOE Joint Genome Institute (JGI-PGF)"/>
            <person name="Copeland A."/>
            <person name="Lucas S."/>
            <person name="Lapidus A."/>
            <person name="Barry K."/>
            <person name="Glavina del Rio T."/>
            <person name="Dalin E."/>
            <person name="Tice H."/>
            <person name="Bruce D."/>
            <person name="Pitluck S."/>
            <person name="Richardson P."/>
        </authorList>
    </citation>
    <scope>NUCLEOTIDE SEQUENCE [LARGE SCALE GENOMIC DNA]</scope>
    <source>
        <strain evidence="1 2">DSM 13031</strain>
    </source>
</reference>
<sequence length="79" mass="8771">MFRRKVGAAVVSASREGALNVYNAITDFFLIEEMVVPGSCYWNTGIGFDKGEVSEDKDGLHTMEVLGQNMAWLLKKLNT</sequence>
<evidence type="ECO:0000313" key="1">
    <source>
        <dbReference type="EMBL" id="EAT58156.1"/>
    </source>
</evidence>
<dbReference type="EMBL" id="AASE01000029">
    <property type="protein sequence ID" value="EAT58156.1"/>
    <property type="molecule type" value="Genomic_DNA"/>
</dbReference>
<dbReference type="Proteomes" id="UP000004162">
    <property type="component" value="Unassembled WGS sequence"/>
</dbReference>
<dbReference type="InterPro" id="IPR029039">
    <property type="entry name" value="Flavoprotein-like_sf"/>
</dbReference>
<gene>
    <name evidence="1" type="ORF">CferDRAFT_0163</name>
</gene>
<dbReference type="Gene3D" id="3.40.50.360">
    <property type="match status" value="1"/>
</dbReference>
<reference evidence="1 2" key="1">
    <citation type="submission" date="2006-07" db="EMBL/GenBank/DDBJ databases">
        <title>Annotation of the draft genome assembly of Chlorobium ferroxidans DSM 13031.</title>
        <authorList>
            <consortium name="US DOE Joint Genome Institute (JGI-ORNL)"/>
            <person name="Larimer F."/>
            <person name="Land M."/>
            <person name="Hauser L."/>
        </authorList>
    </citation>
    <scope>NUCLEOTIDE SEQUENCE [LARGE SCALE GENOMIC DNA]</scope>
    <source>
        <strain evidence="1 2">DSM 13031</strain>
    </source>
</reference>
<accession>Q0YPD6</accession>
<name>Q0YPD6_9CHLB</name>
<protein>
    <submittedName>
        <fullName evidence="1">Iron-sulfur flavoprotein</fullName>
    </submittedName>
</protein>
<keyword evidence="2" id="KW-1185">Reference proteome</keyword>
<comment type="caution">
    <text evidence="1">The sequence shown here is derived from an EMBL/GenBank/DDBJ whole genome shotgun (WGS) entry which is preliminary data.</text>
</comment>
<dbReference type="SUPFAM" id="SSF52218">
    <property type="entry name" value="Flavoproteins"/>
    <property type="match status" value="1"/>
</dbReference>
<organism evidence="1 2">
    <name type="scientific">Chlorobium ferrooxidans DSM 13031</name>
    <dbReference type="NCBI Taxonomy" id="377431"/>
    <lineage>
        <taxon>Bacteria</taxon>
        <taxon>Pseudomonadati</taxon>
        <taxon>Chlorobiota</taxon>
        <taxon>Chlorobiia</taxon>
        <taxon>Chlorobiales</taxon>
        <taxon>Chlorobiaceae</taxon>
        <taxon>Chlorobium/Pelodictyon group</taxon>
        <taxon>Chlorobium</taxon>
    </lineage>
</organism>
<evidence type="ECO:0000313" key="2">
    <source>
        <dbReference type="Proteomes" id="UP000004162"/>
    </source>
</evidence>